<keyword evidence="1" id="KW-0732">Signal</keyword>
<organism evidence="2 3">
    <name type="scientific">Oedothorax gibbosus</name>
    <dbReference type="NCBI Taxonomy" id="931172"/>
    <lineage>
        <taxon>Eukaryota</taxon>
        <taxon>Metazoa</taxon>
        <taxon>Ecdysozoa</taxon>
        <taxon>Arthropoda</taxon>
        <taxon>Chelicerata</taxon>
        <taxon>Arachnida</taxon>
        <taxon>Araneae</taxon>
        <taxon>Araneomorphae</taxon>
        <taxon>Entelegynae</taxon>
        <taxon>Araneoidea</taxon>
        <taxon>Linyphiidae</taxon>
        <taxon>Erigoninae</taxon>
        <taxon>Oedothorax</taxon>
    </lineage>
</organism>
<keyword evidence="3" id="KW-1185">Reference proteome</keyword>
<dbReference type="EMBL" id="JAFNEN010000501">
    <property type="protein sequence ID" value="KAG8181677.1"/>
    <property type="molecule type" value="Genomic_DNA"/>
</dbReference>
<reference evidence="2 3" key="1">
    <citation type="journal article" date="2022" name="Nat. Ecol. Evol.">
        <title>A masculinizing supergene underlies an exaggerated male reproductive morph in a spider.</title>
        <authorList>
            <person name="Hendrickx F."/>
            <person name="De Corte Z."/>
            <person name="Sonet G."/>
            <person name="Van Belleghem S.M."/>
            <person name="Kostlbacher S."/>
            <person name="Vangestel C."/>
        </authorList>
    </citation>
    <scope>NUCLEOTIDE SEQUENCE [LARGE SCALE GENOMIC DNA]</scope>
    <source>
        <strain evidence="2">W744_W776</strain>
    </source>
</reference>
<proteinExistence type="predicted"/>
<protein>
    <submittedName>
        <fullName evidence="2">Uncharacterized protein</fullName>
    </submittedName>
</protein>
<dbReference type="Proteomes" id="UP000827092">
    <property type="component" value="Unassembled WGS sequence"/>
</dbReference>
<evidence type="ECO:0000313" key="3">
    <source>
        <dbReference type="Proteomes" id="UP000827092"/>
    </source>
</evidence>
<gene>
    <name evidence="2" type="ORF">JTE90_019216</name>
</gene>
<accession>A0AAV6UAY5</accession>
<feature type="signal peptide" evidence="1">
    <location>
        <begin position="1"/>
        <end position="20"/>
    </location>
</feature>
<sequence length="150" mass="17587">MKFCIVVGLVLCFLVVASHQAKKYKYFDEYLFHLERRQQSILVEEVEVKVSRPLLFRTGIVRSKEEKCCTLGQMAGEKGYHCFSSFYADRIRSRNYNRPHNKKISDLFNKGRHSNSSPTAEKLMRTFGQCVSNRGNIFHKCCRHAAMHRY</sequence>
<evidence type="ECO:0000313" key="2">
    <source>
        <dbReference type="EMBL" id="KAG8181677.1"/>
    </source>
</evidence>
<feature type="chain" id="PRO_5043966942" evidence="1">
    <location>
        <begin position="21"/>
        <end position="150"/>
    </location>
</feature>
<dbReference type="AlphaFoldDB" id="A0AAV6UAY5"/>
<comment type="caution">
    <text evidence="2">The sequence shown here is derived from an EMBL/GenBank/DDBJ whole genome shotgun (WGS) entry which is preliminary data.</text>
</comment>
<evidence type="ECO:0000256" key="1">
    <source>
        <dbReference type="SAM" id="SignalP"/>
    </source>
</evidence>
<name>A0AAV6UAY5_9ARAC</name>